<dbReference type="Proteomes" id="UP001168877">
    <property type="component" value="Unassembled WGS sequence"/>
</dbReference>
<name>A0AA39VDH9_ACESA</name>
<dbReference type="GO" id="GO:0006355">
    <property type="term" value="P:regulation of DNA-templated transcription"/>
    <property type="evidence" value="ECO:0007669"/>
    <property type="project" value="InterPro"/>
</dbReference>
<dbReference type="PROSITE" id="PS51005">
    <property type="entry name" value="NAC"/>
    <property type="match status" value="1"/>
</dbReference>
<dbReference type="AlphaFoldDB" id="A0AA39VDH9"/>
<evidence type="ECO:0000256" key="2">
    <source>
        <dbReference type="ARBA" id="ARBA00023125"/>
    </source>
</evidence>
<evidence type="ECO:0000313" key="8">
    <source>
        <dbReference type="Proteomes" id="UP001168877"/>
    </source>
</evidence>
<dbReference type="SUPFAM" id="SSF101941">
    <property type="entry name" value="NAC domain"/>
    <property type="match status" value="1"/>
</dbReference>
<evidence type="ECO:0000256" key="5">
    <source>
        <dbReference type="SAM" id="MobiDB-lite"/>
    </source>
</evidence>
<sequence>MKPTHCLIFQFMNHQHVTTRFPYPILAAAKTLWGNHLLAFSLSHLKRHSFWSQLDSSLIWFIMYPSAASPPPDISFACTPEELCVSLERMMSGFPLPSNVITDINPYIYEPSNLPDGVWYFVRSKQNTNTQHGYWKAKGDAVEVFSNSVIIGWRTSHEFYEGQVCHEHKTDWVMQEFRITRKRVSESSKSENSSSLCRVLLGAEQTPNSENQQSMSTVDTSQDSSSKPQVKDDDVKTELAVSERPENNHVPYLPDSDYISRGDFLELLDLLDEPASPSSSSEASSCVTMSSDDCFDADAWLKELESNNNLDQVQDNAGYRYTAPASHRPTEMVVFPATGSLISVENHNSPIREIHKTDSSGIARGLVDQANSGQEANYRDAAGPSTSSHSRNVASSSNSNSAAVRNGEEKTVGRVDKLKKYILCFKQF</sequence>
<gene>
    <name evidence="7" type="ORF">LWI29_012639</name>
</gene>
<comment type="caution">
    <text evidence="7">The sequence shown here is derived from an EMBL/GenBank/DDBJ whole genome shotgun (WGS) entry which is preliminary data.</text>
</comment>
<keyword evidence="8" id="KW-1185">Reference proteome</keyword>
<dbReference type="PANTHER" id="PTHR31719">
    <property type="entry name" value="NAC TRANSCRIPTION FACTOR 56"/>
    <property type="match status" value="1"/>
</dbReference>
<evidence type="ECO:0000259" key="6">
    <source>
        <dbReference type="PROSITE" id="PS51005"/>
    </source>
</evidence>
<accession>A0AA39VDH9</accession>
<evidence type="ECO:0000313" key="7">
    <source>
        <dbReference type="EMBL" id="KAK0576146.1"/>
    </source>
</evidence>
<dbReference type="EMBL" id="JAUESC010000386">
    <property type="protein sequence ID" value="KAK0576146.1"/>
    <property type="molecule type" value="Genomic_DNA"/>
</dbReference>
<feature type="compositionally biased region" description="Polar residues" evidence="5">
    <location>
        <begin position="205"/>
        <end position="228"/>
    </location>
</feature>
<evidence type="ECO:0000256" key="4">
    <source>
        <dbReference type="ARBA" id="ARBA00023242"/>
    </source>
</evidence>
<proteinExistence type="predicted"/>
<protein>
    <recommendedName>
        <fullName evidence="6">NAC domain-containing protein</fullName>
    </recommendedName>
</protein>
<dbReference type="InterPro" id="IPR036093">
    <property type="entry name" value="NAC_dom_sf"/>
</dbReference>
<dbReference type="Gene3D" id="2.170.150.80">
    <property type="entry name" value="NAC domain"/>
    <property type="match status" value="1"/>
</dbReference>
<keyword evidence="3" id="KW-0804">Transcription</keyword>
<dbReference type="PANTHER" id="PTHR31719:SF43">
    <property type="entry name" value="NAC TRANSCRIPTION FACTOR 56"/>
    <property type="match status" value="1"/>
</dbReference>
<keyword evidence="2" id="KW-0238">DNA-binding</keyword>
<reference evidence="7" key="1">
    <citation type="journal article" date="2022" name="Plant J.">
        <title>Strategies of tolerance reflected in two North American maple genomes.</title>
        <authorList>
            <person name="McEvoy S.L."/>
            <person name="Sezen U.U."/>
            <person name="Trouern-Trend A."/>
            <person name="McMahon S.M."/>
            <person name="Schaberg P.G."/>
            <person name="Yang J."/>
            <person name="Wegrzyn J.L."/>
            <person name="Swenson N.G."/>
        </authorList>
    </citation>
    <scope>NUCLEOTIDE SEQUENCE</scope>
    <source>
        <strain evidence="7">NS2018</strain>
    </source>
</reference>
<evidence type="ECO:0000256" key="1">
    <source>
        <dbReference type="ARBA" id="ARBA00023015"/>
    </source>
</evidence>
<dbReference type="InterPro" id="IPR003441">
    <property type="entry name" value="NAC-dom"/>
</dbReference>
<feature type="region of interest" description="Disordered" evidence="5">
    <location>
        <begin position="371"/>
        <end position="409"/>
    </location>
</feature>
<evidence type="ECO:0000256" key="3">
    <source>
        <dbReference type="ARBA" id="ARBA00023163"/>
    </source>
</evidence>
<reference evidence="7" key="2">
    <citation type="submission" date="2023-06" db="EMBL/GenBank/DDBJ databases">
        <authorList>
            <person name="Swenson N.G."/>
            <person name="Wegrzyn J.L."/>
            <person name="Mcevoy S.L."/>
        </authorList>
    </citation>
    <scope>NUCLEOTIDE SEQUENCE</scope>
    <source>
        <strain evidence="7">NS2018</strain>
        <tissue evidence="7">Leaf</tissue>
    </source>
</reference>
<feature type="domain" description="NAC" evidence="6">
    <location>
        <begin position="70"/>
        <end position="202"/>
    </location>
</feature>
<feature type="region of interest" description="Disordered" evidence="5">
    <location>
        <begin position="205"/>
        <end position="254"/>
    </location>
</feature>
<dbReference type="Pfam" id="PF02365">
    <property type="entry name" value="NAM"/>
    <property type="match status" value="1"/>
</dbReference>
<keyword evidence="1" id="KW-0805">Transcription regulation</keyword>
<dbReference type="GO" id="GO:0003677">
    <property type="term" value="F:DNA binding"/>
    <property type="evidence" value="ECO:0007669"/>
    <property type="project" value="UniProtKB-KW"/>
</dbReference>
<keyword evidence="4" id="KW-0539">Nucleus</keyword>
<feature type="compositionally biased region" description="Basic and acidic residues" evidence="5">
    <location>
        <begin position="229"/>
        <end position="247"/>
    </location>
</feature>
<feature type="compositionally biased region" description="Low complexity" evidence="5">
    <location>
        <begin position="385"/>
        <end position="405"/>
    </location>
</feature>
<organism evidence="7 8">
    <name type="scientific">Acer saccharum</name>
    <name type="common">Sugar maple</name>
    <dbReference type="NCBI Taxonomy" id="4024"/>
    <lineage>
        <taxon>Eukaryota</taxon>
        <taxon>Viridiplantae</taxon>
        <taxon>Streptophyta</taxon>
        <taxon>Embryophyta</taxon>
        <taxon>Tracheophyta</taxon>
        <taxon>Spermatophyta</taxon>
        <taxon>Magnoliopsida</taxon>
        <taxon>eudicotyledons</taxon>
        <taxon>Gunneridae</taxon>
        <taxon>Pentapetalae</taxon>
        <taxon>rosids</taxon>
        <taxon>malvids</taxon>
        <taxon>Sapindales</taxon>
        <taxon>Sapindaceae</taxon>
        <taxon>Hippocastanoideae</taxon>
        <taxon>Acereae</taxon>
        <taxon>Acer</taxon>
    </lineage>
</organism>